<dbReference type="InterPro" id="IPR029033">
    <property type="entry name" value="His_PPase_superfam"/>
</dbReference>
<dbReference type="CDD" id="cd07067">
    <property type="entry name" value="HP_PGM_like"/>
    <property type="match status" value="1"/>
</dbReference>
<name>A0A9X7Y5P9_LACJH</name>
<proteinExistence type="predicted"/>
<dbReference type="PANTHER" id="PTHR48100:SF1">
    <property type="entry name" value="HISTIDINE PHOSPHATASE FAMILY PROTEIN-RELATED"/>
    <property type="match status" value="1"/>
</dbReference>
<dbReference type="SUPFAM" id="SSF53254">
    <property type="entry name" value="Phosphoglycerate mutase-like"/>
    <property type="match status" value="1"/>
</dbReference>
<dbReference type="RefSeq" id="WP_180873654.1">
    <property type="nucleotide sequence ID" value="NZ_CP047409.1"/>
</dbReference>
<dbReference type="InterPro" id="IPR050275">
    <property type="entry name" value="PGM_Phosphatase"/>
</dbReference>
<dbReference type="Proteomes" id="UP000510788">
    <property type="component" value="Chromosome"/>
</dbReference>
<dbReference type="EMBL" id="CP047409">
    <property type="protein sequence ID" value="QLL67847.1"/>
    <property type="molecule type" value="Genomic_DNA"/>
</dbReference>
<accession>A0A9X7Y5P9</accession>
<dbReference type="Gene3D" id="3.40.50.1240">
    <property type="entry name" value="Phosphoglycerate mutase-like"/>
    <property type="match status" value="1"/>
</dbReference>
<protein>
    <submittedName>
        <fullName evidence="2">Histidine phosphatase family protein</fullName>
    </submittedName>
</protein>
<evidence type="ECO:0000313" key="2">
    <source>
        <dbReference type="EMBL" id="QLL67847.1"/>
    </source>
</evidence>
<dbReference type="PANTHER" id="PTHR48100">
    <property type="entry name" value="BROAD-SPECIFICITY PHOSPHATASE YOR283W-RELATED"/>
    <property type="match status" value="1"/>
</dbReference>
<gene>
    <name evidence="2" type="ORF">GTO82_02770</name>
</gene>
<sequence>MTIVYFVRHAQPNIDIHNDVMRPLSIKGLEDRKKLVLYFKQKKIDVAYSSPFKRAIETIDPIVKDKQISCLIDKNLRERKIGNEWITNFNDYCKKQWENFEYHLSNGESLKEVQERNIKALENILEKNLNKTIIVGSHGTAIGTIINYYDSSFTYEKFVKIQPLMPFVIKAEFKGLVLKEYNLDFFLR</sequence>
<dbReference type="Pfam" id="PF00300">
    <property type="entry name" value="His_Phos_1"/>
    <property type="match status" value="1"/>
</dbReference>
<dbReference type="InterPro" id="IPR013078">
    <property type="entry name" value="His_Pase_superF_clade-1"/>
</dbReference>
<feature type="binding site" evidence="1">
    <location>
        <position position="54"/>
    </location>
    <ligand>
        <name>substrate</name>
    </ligand>
</feature>
<dbReference type="GO" id="GO:0005737">
    <property type="term" value="C:cytoplasm"/>
    <property type="evidence" value="ECO:0007669"/>
    <property type="project" value="TreeGrafter"/>
</dbReference>
<organism evidence="2 3">
    <name type="scientific">Lactobacillus johnsonii</name>
    <dbReference type="NCBI Taxonomy" id="33959"/>
    <lineage>
        <taxon>Bacteria</taxon>
        <taxon>Bacillati</taxon>
        <taxon>Bacillota</taxon>
        <taxon>Bacilli</taxon>
        <taxon>Lactobacillales</taxon>
        <taxon>Lactobacillaceae</taxon>
        <taxon>Lactobacillus</taxon>
    </lineage>
</organism>
<dbReference type="GO" id="GO:0016791">
    <property type="term" value="F:phosphatase activity"/>
    <property type="evidence" value="ECO:0007669"/>
    <property type="project" value="TreeGrafter"/>
</dbReference>
<dbReference type="AlphaFoldDB" id="A0A9X7Y5P9"/>
<evidence type="ECO:0000313" key="3">
    <source>
        <dbReference type="Proteomes" id="UP000510788"/>
    </source>
</evidence>
<reference evidence="2 3" key="1">
    <citation type="submission" date="2020-01" db="EMBL/GenBank/DDBJ databases">
        <title>Complete and circular genome sequences of six lactobacillus isolates from horses.</title>
        <authorList>
            <person name="Hassan H.M."/>
        </authorList>
    </citation>
    <scope>NUCLEOTIDE SEQUENCE [LARGE SCALE GENOMIC DNA]</scope>
    <source>
        <strain evidence="2 3">3DG</strain>
    </source>
</reference>
<evidence type="ECO:0000256" key="1">
    <source>
        <dbReference type="PIRSR" id="PIRSR613078-2"/>
    </source>
</evidence>